<accession>A0AAW1V9E9</accession>
<keyword evidence="3" id="KW-1185">Reference proteome</keyword>
<evidence type="ECO:0000256" key="1">
    <source>
        <dbReference type="SAM" id="MobiDB-lite"/>
    </source>
</evidence>
<proteinExistence type="predicted"/>
<protein>
    <submittedName>
        <fullName evidence="2">Uncharacterized protein</fullName>
    </submittedName>
</protein>
<evidence type="ECO:0000313" key="2">
    <source>
        <dbReference type="EMBL" id="KAK9888665.1"/>
    </source>
</evidence>
<dbReference type="Proteomes" id="UP001431783">
    <property type="component" value="Unassembled WGS sequence"/>
</dbReference>
<gene>
    <name evidence="2" type="ORF">WA026_000893</name>
</gene>
<sequence length="89" mass="9953">MKVKKLKFYHSYSTNSISASRNHRSPPVNHFSPLVRMRGKASAATRLEFRRLTADGPPKVGGQAPMTQDRVQFSVHRELPGLDRHAAGN</sequence>
<comment type="caution">
    <text evidence="2">The sequence shown here is derived from an EMBL/GenBank/DDBJ whole genome shotgun (WGS) entry which is preliminary data.</text>
</comment>
<organism evidence="2 3">
    <name type="scientific">Henosepilachna vigintioctopunctata</name>
    <dbReference type="NCBI Taxonomy" id="420089"/>
    <lineage>
        <taxon>Eukaryota</taxon>
        <taxon>Metazoa</taxon>
        <taxon>Ecdysozoa</taxon>
        <taxon>Arthropoda</taxon>
        <taxon>Hexapoda</taxon>
        <taxon>Insecta</taxon>
        <taxon>Pterygota</taxon>
        <taxon>Neoptera</taxon>
        <taxon>Endopterygota</taxon>
        <taxon>Coleoptera</taxon>
        <taxon>Polyphaga</taxon>
        <taxon>Cucujiformia</taxon>
        <taxon>Coccinelloidea</taxon>
        <taxon>Coccinellidae</taxon>
        <taxon>Epilachninae</taxon>
        <taxon>Epilachnini</taxon>
        <taxon>Henosepilachna</taxon>
    </lineage>
</organism>
<reference evidence="2 3" key="1">
    <citation type="submission" date="2023-03" db="EMBL/GenBank/DDBJ databases">
        <title>Genome insight into feeding habits of ladybird beetles.</title>
        <authorList>
            <person name="Li H.-S."/>
            <person name="Huang Y.-H."/>
            <person name="Pang H."/>
        </authorList>
    </citation>
    <scope>NUCLEOTIDE SEQUENCE [LARGE SCALE GENOMIC DNA]</scope>
    <source>
        <strain evidence="2">SYSU_2023b</strain>
        <tissue evidence="2">Whole body</tissue>
    </source>
</reference>
<name>A0AAW1V9E9_9CUCU</name>
<dbReference type="EMBL" id="JARQZJ010000121">
    <property type="protein sequence ID" value="KAK9888665.1"/>
    <property type="molecule type" value="Genomic_DNA"/>
</dbReference>
<feature type="region of interest" description="Disordered" evidence="1">
    <location>
        <begin position="49"/>
        <end position="71"/>
    </location>
</feature>
<evidence type="ECO:0000313" key="3">
    <source>
        <dbReference type="Proteomes" id="UP001431783"/>
    </source>
</evidence>
<dbReference type="AlphaFoldDB" id="A0AAW1V9E9"/>